<protein>
    <submittedName>
        <fullName evidence="1">Uncharacterized protein</fullName>
    </submittedName>
</protein>
<proteinExistence type="predicted"/>
<keyword evidence="2" id="KW-1185">Reference proteome</keyword>
<sequence>MTGSRSGQAIRSFWEHCFRQDEWCDHPARSNPDVVLDRALQRLIPLVFHVDGAEFYSNCEYYVWSLGSVLASGEVKERTHRLVAEVIVWSMDFAFGGVAPECGFNNEPFAGKRANRSGAQLFGGYRFAYFGRKADYKARRESHQFSRHYGCNLICEECMASRPKANPALSFKDFSANAPHLLTHLSHSDYVRTATAVTAWNQMKGFHYKTVFRDPMHTVFLGTAKEVLASCVGYWARQRYLAASMKLTIWFLAKLSMELAQGSEALAKDFNMRLIAVCLWSLQEALHILDHSDLVLAPSHAEAAHDHFMRHLQSWQHLAHACSGMVCRLFRLRPKGHYLQHIAMDIKRNRLNVRLTSACFYDESFLGYVKKIACSCHSLSMIKCQFWDRYLLLIAIRFEKSRRSVGAFPRVS</sequence>
<comment type="caution">
    <text evidence="1">The sequence shown here is derived from an EMBL/GenBank/DDBJ whole genome shotgun (WGS) entry which is preliminary data.</text>
</comment>
<evidence type="ECO:0000313" key="2">
    <source>
        <dbReference type="Proteomes" id="UP001642464"/>
    </source>
</evidence>
<name>A0ABP0NGA5_9DINO</name>
<gene>
    <name evidence="1" type="ORF">SCF082_LOCUS32565</name>
</gene>
<dbReference type="Proteomes" id="UP001642464">
    <property type="component" value="Unassembled WGS sequence"/>
</dbReference>
<dbReference type="EMBL" id="CAXAMM010028302">
    <property type="protein sequence ID" value="CAK9062541.1"/>
    <property type="molecule type" value="Genomic_DNA"/>
</dbReference>
<accession>A0ABP0NGA5</accession>
<evidence type="ECO:0000313" key="1">
    <source>
        <dbReference type="EMBL" id="CAK9062541.1"/>
    </source>
</evidence>
<reference evidence="1 2" key="1">
    <citation type="submission" date="2024-02" db="EMBL/GenBank/DDBJ databases">
        <authorList>
            <person name="Chen Y."/>
            <person name="Shah S."/>
            <person name="Dougan E. K."/>
            <person name="Thang M."/>
            <person name="Chan C."/>
        </authorList>
    </citation>
    <scope>NUCLEOTIDE SEQUENCE [LARGE SCALE GENOMIC DNA]</scope>
</reference>
<organism evidence="1 2">
    <name type="scientific">Durusdinium trenchii</name>
    <dbReference type="NCBI Taxonomy" id="1381693"/>
    <lineage>
        <taxon>Eukaryota</taxon>
        <taxon>Sar</taxon>
        <taxon>Alveolata</taxon>
        <taxon>Dinophyceae</taxon>
        <taxon>Suessiales</taxon>
        <taxon>Symbiodiniaceae</taxon>
        <taxon>Durusdinium</taxon>
    </lineage>
</organism>